<dbReference type="Pfam" id="PF07687">
    <property type="entry name" value="M20_dimer"/>
    <property type="match status" value="1"/>
</dbReference>
<evidence type="ECO:0000313" key="6">
    <source>
        <dbReference type="Proteomes" id="UP000195611"/>
    </source>
</evidence>
<dbReference type="InterPro" id="IPR002933">
    <property type="entry name" value="Peptidase_M20"/>
</dbReference>
<dbReference type="PANTHER" id="PTHR43270">
    <property type="entry name" value="BETA-ALA-HIS DIPEPTIDASE"/>
    <property type="match status" value="1"/>
</dbReference>
<evidence type="ECO:0000313" key="5">
    <source>
        <dbReference type="EMBL" id="SJN35977.1"/>
    </source>
</evidence>
<evidence type="ECO:0000256" key="2">
    <source>
        <dbReference type="ARBA" id="ARBA00022723"/>
    </source>
</evidence>
<organism evidence="5 6">
    <name type="scientific">Marinilactibacillus psychrotolerans 42ea</name>
    <dbReference type="NCBI Taxonomy" id="1255609"/>
    <lineage>
        <taxon>Bacteria</taxon>
        <taxon>Bacillati</taxon>
        <taxon>Bacillota</taxon>
        <taxon>Bacilli</taxon>
        <taxon>Lactobacillales</taxon>
        <taxon>Carnobacteriaceae</taxon>
        <taxon>Marinilactibacillus</taxon>
    </lineage>
</organism>
<feature type="domain" description="Peptidase M20 dimerisation" evidence="4">
    <location>
        <begin position="195"/>
        <end position="351"/>
    </location>
</feature>
<keyword evidence="2" id="KW-0479">Metal-binding</keyword>
<dbReference type="GO" id="GO:0009014">
    <property type="term" value="F:succinyl-diaminopimelate desuccinylase activity"/>
    <property type="evidence" value="ECO:0007669"/>
    <property type="project" value="TreeGrafter"/>
</dbReference>
<dbReference type="AlphaFoldDB" id="A0A1R4JVB0"/>
<dbReference type="GO" id="GO:0005829">
    <property type="term" value="C:cytosol"/>
    <property type="evidence" value="ECO:0007669"/>
    <property type="project" value="TreeGrafter"/>
</dbReference>
<dbReference type="GO" id="GO:0006508">
    <property type="term" value="P:proteolysis"/>
    <property type="evidence" value="ECO:0007669"/>
    <property type="project" value="UniProtKB-KW"/>
</dbReference>
<evidence type="ECO:0000256" key="3">
    <source>
        <dbReference type="ARBA" id="ARBA00022801"/>
    </source>
</evidence>
<dbReference type="NCBIfam" id="NF005034">
    <property type="entry name" value="PRK06446.1"/>
    <property type="match status" value="1"/>
</dbReference>
<dbReference type="Proteomes" id="UP000195611">
    <property type="component" value="Unassembled WGS sequence"/>
</dbReference>
<keyword evidence="1" id="KW-0645">Protease</keyword>
<gene>
    <name evidence="5" type="ORF">FM115_07005</name>
</gene>
<dbReference type="PANTHER" id="PTHR43270:SF8">
    <property type="entry name" value="DI- AND TRIPEPTIDASE DUG2-RELATED"/>
    <property type="match status" value="1"/>
</dbReference>
<sequence length="455" mass="50823">MDMLKSRLQDVIDKRMTEFYDYLRLDSVSTQDRKIPETVEYVKNMLEKTGGEVQVLDDLGGNPVVYGFFPAGEKGNKDKTLLFYNHYDVQPEDPIDEWESAPFEPTVKDDILYCRGVADNKANLMVRLNAIQALLESGEGLSCNVKFLIEGEEENGSPSLGGYLEKYADLFKSDACIWEFGGKDEDENYVIEAGIKGMAYFDLYVESADVDIHSSIGAVVDNAAWRLTHALASLRSADNQVLVEGFYDDIIPPTDFEKEVVARKPFDDEKTKDLYGLKHPLITKDLDWTPNEALAFYPTMTICGFISGYTGPGTKTVLPRAASAKLDCRIVPGQDPEKIHKLIRKHLDKNGFEEVKLDLIKAQKAFRSDLKNDFVDTVVESAKKAYGEGTDVVLSPNNAGTGPMYNFDKYLSLPVLSSGCGWANSKAHAPNESVRLKDFFEGTAHMVYLLQDFGK</sequence>
<evidence type="ECO:0000256" key="1">
    <source>
        <dbReference type="ARBA" id="ARBA00022670"/>
    </source>
</evidence>
<protein>
    <submittedName>
        <fullName evidence="5">Acetylornithine deacetylase/Succinyl-diaminopimelate desuccinylase and related deacylases</fullName>
    </submittedName>
</protein>
<proteinExistence type="predicted"/>
<dbReference type="GO" id="GO:0009089">
    <property type="term" value="P:lysine biosynthetic process via diaminopimelate"/>
    <property type="evidence" value="ECO:0007669"/>
    <property type="project" value="TreeGrafter"/>
</dbReference>
<accession>A0A1R4JVB0</accession>
<dbReference type="GO" id="GO:0046872">
    <property type="term" value="F:metal ion binding"/>
    <property type="evidence" value="ECO:0007669"/>
    <property type="project" value="UniProtKB-KW"/>
</dbReference>
<dbReference type="SUPFAM" id="SSF53187">
    <property type="entry name" value="Zn-dependent exopeptidases"/>
    <property type="match status" value="1"/>
</dbReference>
<dbReference type="Pfam" id="PF01546">
    <property type="entry name" value="Peptidase_M20"/>
    <property type="match status" value="1"/>
</dbReference>
<dbReference type="GO" id="GO:0008233">
    <property type="term" value="F:peptidase activity"/>
    <property type="evidence" value="ECO:0007669"/>
    <property type="project" value="UniProtKB-KW"/>
</dbReference>
<dbReference type="RefSeq" id="WP_087058695.1">
    <property type="nucleotide sequence ID" value="NZ_FUKW01000094.1"/>
</dbReference>
<dbReference type="EMBL" id="FUKW01000094">
    <property type="protein sequence ID" value="SJN35977.1"/>
    <property type="molecule type" value="Genomic_DNA"/>
</dbReference>
<keyword evidence="3" id="KW-0378">Hydrolase</keyword>
<dbReference type="Gene3D" id="3.40.630.10">
    <property type="entry name" value="Zn peptidases"/>
    <property type="match status" value="1"/>
</dbReference>
<name>A0A1R4JVB0_9LACT</name>
<evidence type="ECO:0000259" key="4">
    <source>
        <dbReference type="Pfam" id="PF07687"/>
    </source>
</evidence>
<reference evidence="5 6" key="1">
    <citation type="submission" date="2017-02" db="EMBL/GenBank/DDBJ databases">
        <authorList>
            <person name="Peterson S.W."/>
        </authorList>
    </citation>
    <scope>NUCLEOTIDE SEQUENCE [LARGE SCALE GENOMIC DNA]</scope>
    <source>
        <strain evidence="5 6">42ea</strain>
    </source>
</reference>
<dbReference type="InterPro" id="IPR011650">
    <property type="entry name" value="Peptidase_M20_dimer"/>
</dbReference>
<dbReference type="Gene3D" id="3.30.70.360">
    <property type="match status" value="1"/>
</dbReference>
<dbReference type="InterPro" id="IPR051458">
    <property type="entry name" value="Cyt/Met_Dipeptidase"/>
</dbReference>